<dbReference type="RefSeq" id="WP_036704393.1">
    <property type="nucleotide sequence ID" value="NZ_CP051542.1"/>
</dbReference>
<dbReference type="SUPFAM" id="SSF57829">
    <property type="entry name" value="Zn-binding ribosomal proteins"/>
    <property type="match status" value="1"/>
</dbReference>
<sequence length="68" mass="7551">MAVPQNRVTRSRRNMRRSHDALVAGNPNECPNCGELKRPHHVCPSCGHYADREVVAQANDIDLDDDAA</sequence>
<accession>A0A099FTJ9</accession>
<keyword evidence="2 5" id="KW-0689">Ribosomal protein</keyword>
<dbReference type="PANTHER" id="PTHR35534:SF1">
    <property type="entry name" value="LARGE RIBOSOMAL SUBUNIT PROTEIN BL32"/>
    <property type="match status" value="1"/>
</dbReference>
<evidence type="ECO:0000256" key="6">
    <source>
        <dbReference type="SAM" id="MobiDB-lite"/>
    </source>
</evidence>
<dbReference type="Gene3D" id="1.20.5.640">
    <property type="entry name" value="Single helix bin"/>
    <property type="match status" value="1"/>
</dbReference>
<evidence type="ECO:0000313" key="8">
    <source>
        <dbReference type="EMBL" id="SDW75902.1"/>
    </source>
</evidence>
<evidence type="ECO:0000256" key="4">
    <source>
        <dbReference type="ARBA" id="ARBA00035178"/>
    </source>
</evidence>
<dbReference type="STRING" id="1545044.SAMN05444276_10246"/>
<name>A0A099G5F1_9RHOB</name>
<organism evidence="7 9">
    <name type="scientific">Paracoccus sanguinis</name>
    <dbReference type="NCBI Taxonomy" id="1545044"/>
    <lineage>
        <taxon>Bacteria</taxon>
        <taxon>Pseudomonadati</taxon>
        <taxon>Pseudomonadota</taxon>
        <taxon>Alphaproteobacteria</taxon>
        <taxon>Rhodobacterales</taxon>
        <taxon>Paracoccaceae</taxon>
        <taxon>Paracoccus</taxon>
    </lineage>
</organism>
<gene>
    <name evidence="5" type="primary">rpmF</name>
    <name evidence="7" type="ORF">IX56_11065</name>
    <name evidence="8" type="ORF">SAMN05444276_10246</name>
</gene>
<reference evidence="7 9" key="2">
    <citation type="submission" date="2014-10" db="EMBL/GenBank/DDBJ databases">
        <title>Paracoccus sanguinis sp. nov., isolated from clinical specimens of New York State patients.</title>
        <authorList>
            <person name="Mingle L.A."/>
            <person name="Cole J.A."/>
            <person name="Lapierre P."/>
            <person name="Musser K.A."/>
        </authorList>
    </citation>
    <scope>NUCLEOTIDE SEQUENCE [LARGE SCALE GENOMIC DNA]</scope>
    <source>
        <strain evidence="7 9">5503</strain>
    </source>
</reference>
<dbReference type="PANTHER" id="PTHR35534">
    <property type="entry name" value="50S RIBOSOMAL PROTEIN L32"/>
    <property type="match status" value="1"/>
</dbReference>
<evidence type="ECO:0000256" key="2">
    <source>
        <dbReference type="ARBA" id="ARBA00022980"/>
    </source>
</evidence>
<protein>
    <recommendedName>
        <fullName evidence="4 5">Large ribosomal subunit protein bL32</fullName>
    </recommendedName>
</protein>
<evidence type="ECO:0000313" key="9">
    <source>
        <dbReference type="Proteomes" id="UP000029858"/>
    </source>
</evidence>
<keyword evidence="10" id="KW-1185">Reference proteome</keyword>
<dbReference type="Proteomes" id="UP000182944">
    <property type="component" value="Unassembled WGS sequence"/>
</dbReference>
<reference evidence="10" key="4">
    <citation type="submission" date="2016-10" db="EMBL/GenBank/DDBJ databases">
        <authorList>
            <person name="Varghese N."/>
            <person name="Submissions S."/>
        </authorList>
    </citation>
    <scope>NUCLEOTIDE SEQUENCE [LARGE SCALE GENOMIC DNA]</scope>
    <source>
        <strain evidence="10">DSM 29303</strain>
    </source>
</reference>
<dbReference type="GO" id="GO:0015934">
    <property type="term" value="C:large ribosomal subunit"/>
    <property type="evidence" value="ECO:0007669"/>
    <property type="project" value="InterPro"/>
</dbReference>
<reference evidence="7 9" key="1">
    <citation type="submission" date="2014-09" db="EMBL/GenBank/DDBJ databases">
        <authorList>
            <person name="McGinnis J.M."/>
            <person name="Wolfgang W.J."/>
        </authorList>
    </citation>
    <scope>NUCLEOTIDE SEQUENCE [LARGE SCALE GENOMIC DNA]</scope>
    <source>
        <strain evidence="7 9">5503</strain>
    </source>
</reference>
<evidence type="ECO:0000313" key="7">
    <source>
        <dbReference type="EMBL" id="KGJ21935.1"/>
    </source>
</evidence>
<dbReference type="NCBIfam" id="TIGR01031">
    <property type="entry name" value="rpmF_bact"/>
    <property type="match status" value="1"/>
</dbReference>
<dbReference type="GO" id="GO:0003735">
    <property type="term" value="F:structural constituent of ribosome"/>
    <property type="evidence" value="ECO:0007669"/>
    <property type="project" value="InterPro"/>
</dbReference>
<evidence type="ECO:0000256" key="3">
    <source>
        <dbReference type="ARBA" id="ARBA00023274"/>
    </source>
</evidence>
<evidence type="ECO:0000313" key="10">
    <source>
        <dbReference type="Proteomes" id="UP000182944"/>
    </source>
</evidence>
<dbReference type="InterPro" id="IPR002677">
    <property type="entry name" value="Ribosomal_bL32"/>
</dbReference>
<keyword evidence="3 5" id="KW-0687">Ribonucleoprotein</keyword>
<dbReference type="Pfam" id="PF01783">
    <property type="entry name" value="Ribosomal_L32p"/>
    <property type="match status" value="1"/>
</dbReference>
<proteinExistence type="inferred from homology"/>
<accession>A0A099GGI8</accession>
<evidence type="ECO:0000256" key="1">
    <source>
        <dbReference type="ARBA" id="ARBA00008560"/>
    </source>
</evidence>
<dbReference type="OrthoDB" id="9801927at2"/>
<dbReference type="GO" id="GO:0006412">
    <property type="term" value="P:translation"/>
    <property type="evidence" value="ECO:0007669"/>
    <property type="project" value="UniProtKB-UniRule"/>
</dbReference>
<accession>A0A099G5F1</accession>
<dbReference type="InterPro" id="IPR011332">
    <property type="entry name" value="Ribosomal_zn-bd"/>
</dbReference>
<dbReference type="HAMAP" id="MF_00340">
    <property type="entry name" value="Ribosomal_bL32"/>
    <property type="match status" value="1"/>
</dbReference>
<comment type="similarity">
    <text evidence="1 5">Belongs to the bacterial ribosomal protein bL32 family.</text>
</comment>
<evidence type="ECO:0000256" key="5">
    <source>
        <dbReference type="HAMAP-Rule" id="MF_00340"/>
    </source>
</evidence>
<feature type="region of interest" description="Disordered" evidence="6">
    <location>
        <begin position="1"/>
        <end position="26"/>
    </location>
</feature>
<dbReference type="AlphaFoldDB" id="A0A099G5F1"/>
<dbReference type="EMBL" id="FNNA01000002">
    <property type="protein sequence ID" value="SDW75902.1"/>
    <property type="molecule type" value="Genomic_DNA"/>
</dbReference>
<reference evidence="8" key="3">
    <citation type="submission" date="2016-10" db="EMBL/GenBank/DDBJ databases">
        <authorList>
            <person name="de Groot N.N."/>
        </authorList>
    </citation>
    <scope>NUCLEOTIDE SEQUENCE [LARGE SCALE GENOMIC DNA]</scope>
    <source>
        <strain evidence="8">DSM 29303</strain>
    </source>
</reference>
<dbReference type="EMBL" id="JRKQ01000057">
    <property type="protein sequence ID" value="KGJ21935.1"/>
    <property type="molecule type" value="Genomic_DNA"/>
</dbReference>
<dbReference type="Proteomes" id="UP000029858">
    <property type="component" value="Unassembled WGS sequence"/>
</dbReference>
<dbReference type="InterPro" id="IPR044957">
    <property type="entry name" value="Ribosomal_bL32_bact"/>
</dbReference>